<sequence>MSEIHVQNADAIFRQYEKMIYSLVHKSMRKFGGEFEDLKSDAYEAFMLALKSYDESNGTKIITWIHTRIHYHLLSVQLAKPELKHGASFVELKEIEGHTVPSAGILATVDELSADAKTITSLVLDPPQWMLSLSSKRGSSAIHLGKAIRTFLTEKGWKKNQVRNAFNEIKTALEM</sequence>
<organism evidence="2">
    <name type="scientific">viral metagenome</name>
    <dbReference type="NCBI Taxonomy" id="1070528"/>
    <lineage>
        <taxon>unclassified sequences</taxon>
        <taxon>metagenomes</taxon>
        <taxon>organismal metagenomes</taxon>
    </lineage>
</organism>
<dbReference type="SUPFAM" id="SSF88946">
    <property type="entry name" value="Sigma2 domain of RNA polymerase sigma factors"/>
    <property type="match status" value="1"/>
</dbReference>
<name>A0A6M3IQ96_9ZZZZ</name>
<gene>
    <name evidence="2" type="ORF">MM415B01290_0001</name>
</gene>
<dbReference type="AlphaFoldDB" id="A0A6M3IQ96"/>
<dbReference type="InterPro" id="IPR007627">
    <property type="entry name" value="RNA_pol_sigma70_r2"/>
</dbReference>
<feature type="domain" description="RNA polymerase sigma-70 region 2" evidence="1">
    <location>
        <begin position="12"/>
        <end position="70"/>
    </location>
</feature>
<dbReference type="Gene3D" id="1.10.1740.10">
    <property type="match status" value="1"/>
</dbReference>
<dbReference type="GO" id="GO:0006352">
    <property type="term" value="P:DNA-templated transcription initiation"/>
    <property type="evidence" value="ECO:0007669"/>
    <property type="project" value="InterPro"/>
</dbReference>
<evidence type="ECO:0000259" key="1">
    <source>
        <dbReference type="Pfam" id="PF04542"/>
    </source>
</evidence>
<dbReference type="Pfam" id="PF04542">
    <property type="entry name" value="Sigma70_r2"/>
    <property type="match status" value="1"/>
</dbReference>
<accession>A0A6M3IQ96</accession>
<dbReference type="EMBL" id="MT141371">
    <property type="protein sequence ID" value="QJA59468.1"/>
    <property type="molecule type" value="Genomic_DNA"/>
</dbReference>
<dbReference type="GO" id="GO:0003700">
    <property type="term" value="F:DNA-binding transcription factor activity"/>
    <property type="evidence" value="ECO:0007669"/>
    <property type="project" value="InterPro"/>
</dbReference>
<reference evidence="2" key="1">
    <citation type="submission" date="2020-03" db="EMBL/GenBank/DDBJ databases">
        <title>The deep terrestrial virosphere.</title>
        <authorList>
            <person name="Holmfeldt K."/>
            <person name="Nilsson E."/>
            <person name="Simone D."/>
            <person name="Lopez-Fernandez M."/>
            <person name="Wu X."/>
            <person name="de Brujin I."/>
            <person name="Lundin D."/>
            <person name="Andersson A."/>
            <person name="Bertilsson S."/>
            <person name="Dopson M."/>
        </authorList>
    </citation>
    <scope>NUCLEOTIDE SEQUENCE</scope>
    <source>
        <strain evidence="2">MM415B01290</strain>
    </source>
</reference>
<evidence type="ECO:0000313" key="2">
    <source>
        <dbReference type="EMBL" id="QJA59468.1"/>
    </source>
</evidence>
<dbReference type="InterPro" id="IPR013325">
    <property type="entry name" value="RNA_pol_sigma_r2"/>
</dbReference>
<protein>
    <submittedName>
        <fullName evidence="2">Putative sigma-70 region domain containing protein</fullName>
    </submittedName>
</protein>
<proteinExistence type="predicted"/>